<dbReference type="Gene3D" id="1.10.3500.10">
    <property type="entry name" value="Tex N-terminal region-like"/>
    <property type="match status" value="1"/>
</dbReference>
<dbReference type="CDD" id="cd05685">
    <property type="entry name" value="S1_Tex"/>
    <property type="match status" value="1"/>
</dbReference>
<accession>A0AAN9BFK2</accession>
<dbReference type="InterPro" id="IPR050437">
    <property type="entry name" value="Ribos_protein_bS1-like"/>
</dbReference>
<dbReference type="InterPro" id="IPR012340">
    <property type="entry name" value="NA-bd_OB-fold"/>
</dbReference>
<dbReference type="GO" id="GO:0003729">
    <property type="term" value="F:mRNA binding"/>
    <property type="evidence" value="ECO:0007669"/>
    <property type="project" value="UniProtKB-ARBA"/>
</dbReference>
<dbReference type="InterPro" id="IPR055179">
    <property type="entry name" value="Tex-like_central_region"/>
</dbReference>
<dbReference type="Proteomes" id="UP001374579">
    <property type="component" value="Unassembled WGS sequence"/>
</dbReference>
<dbReference type="SUPFAM" id="SSF50249">
    <property type="entry name" value="Nucleic acid-binding proteins"/>
    <property type="match status" value="1"/>
</dbReference>
<dbReference type="Pfam" id="PF16921">
    <property type="entry name" value="Tex_YqgF"/>
    <property type="match status" value="1"/>
</dbReference>
<dbReference type="InterPro" id="IPR044146">
    <property type="entry name" value="S1_Tex"/>
</dbReference>
<dbReference type="Pfam" id="PF17674">
    <property type="entry name" value="HHH_9"/>
    <property type="match status" value="1"/>
</dbReference>
<name>A0AAN9BFK2_9CAEN</name>
<reference evidence="4 5" key="1">
    <citation type="submission" date="2024-02" db="EMBL/GenBank/DDBJ databases">
        <title>Chromosome-scale genome assembly of the rough periwinkle Littorina saxatilis.</title>
        <authorList>
            <person name="De Jode A."/>
            <person name="Faria R."/>
            <person name="Formenti G."/>
            <person name="Sims Y."/>
            <person name="Smith T.P."/>
            <person name="Tracey A."/>
            <person name="Wood J.M.D."/>
            <person name="Zagrodzka Z.B."/>
            <person name="Johannesson K."/>
            <person name="Butlin R.K."/>
            <person name="Leder E.H."/>
        </authorList>
    </citation>
    <scope>NUCLEOTIDE SEQUENCE [LARGE SCALE GENOMIC DNA]</scope>
    <source>
        <strain evidence="4">Snail1</strain>
        <tissue evidence="4">Muscle</tissue>
    </source>
</reference>
<evidence type="ECO:0000313" key="5">
    <source>
        <dbReference type="Proteomes" id="UP001374579"/>
    </source>
</evidence>
<dbReference type="InterPro" id="IPR023319">
    <property type="entry name" value="Tex-like_HTH_dom_sf"/>
</dbReference>
<feature type="region of interest" description="Disordered" evidence="2">
    <location>
        <begin position="607"/>
        <end position="637"/>
    </location>
</feature>
<dbReference type="GO" id="GO:0003735">
    <property type="term" value="F:structural constituent of ribosome"/>
    <property type="evidence" value="ECO:0007669"/>
    <property type="project" value="TreeGrafter"/>
</dbReference>
<dbReference type="SMART" id="SM00732">
    <property type="entry name" value="YqgFc"/>
    <property type="match status" value="1"/>
</dbReference>
<dbReference type="GO" id="GO:0005737">
    <property type="term" value="C:cytoplasm"/>
    <property type="evidence" value="ECO:0007669"/>
    <property type="project" value="UniProtKB-ARBA"/>
</dbReference>
<dbReference type="InterPro" id="IPR003029">
    <property type="entry name" value="S1_domain"/>
</dbReference>
<feature type="domain" description="S1 motif" evidence="3">
    <location>
        <begin position="743"/>
        <end position="810"/>
    </location>
</feature>
<dbReference type="PANTHER" id="PTHR10724:SF10">
    <property type="entry name" value="S1 RNA-BINDING DOMAIN-CONTAINING PROTEIN 1"/>
    <property type="match status" value="1"/>
</dbReference>
<dbReference type="FunFam" id="2.40.50.140:FF:000051">
    <property type="entry name" value="RNA-binding transcriptional accessory protein"/>
    <property type="match status" value="1"/>
</dbReference>
<gene>
    <name evidence="4" type="ORF">V1264_019002</name>
</gene>
<dbReference type="GO" id="GO:0006412">
    <property type="term" value="P:translation"/>
    <property type="evidence" value="ECO:0007669"/>
    <property type="project" value="TreeGrafter"/>
</dbReference>
<comment type="caution">
    <text evidence="4">The sequence shown here is derived from an EMBL/GenBank/DDBJ whole genome shotgun (WGS) entry which is preliminary data.</text>
</comment>
<dbReference type="FunFam" id="3.30.420.140:FF:000001">
    <property type="entry name" value="RNA-binding transcriptional accessory protein"/>
    <property type="match status" value="1"/>
</dbReference>
<dbReference type="Gene3D" id="1.10.150.310">
    <property type="entry name" value="Tex RuvX-like domain-like"/>
    <property type="match status" value="1"/>
</dbReference>
<dbReference type="InterPro" id="IPR006641">
    <property type="entry name" value="YqgF/RNaseH-like_dom"/>
</dbReference>
<sequence>MASKVKDLDPAWKEGVVIAEKVNEQERFVNNVVDLLDKGATIPFIARYRKEQTGDMAVNKLREVSAQLDDLRTVKSKMSSVFNSISGQGKMTKQLEVTLKHARTMEEVEMLYAPFKPGHKGSLAERAKALGLEPAALAVLDGKMIKLENYIKPGEKGVSNRGEVETGSQHIIADIISKDKEVMDEIRKICATSHVVLESKRSKVSNAEAKKTTAKTAEKKKAAETKVETKNAGIKREGKDNSAKFEQYFDFSCPIRHVKPHQILAINRGEEQKVLTVKINMPDGVKVRFTRFAHHKFVRHFFPELCRAILEKSIEDSFDRLVQPQMCRHIRSEQTKAAEKASIAVFGDNLHRLLLQPPVKGKTVFGVDPGFKNGCKAAVISTTGAILHTVVLYLHDYKSNKIAEQQKMINAIKTYKCNVIAIGNGVACRETEQIVSEMIQRNSFQPQSVVYCIVDEGGASIYSVSDEAQKEMPDLDPTLRGAVSIARRLQDPLSELVKIEPKHIGVGMYQHDVAKTKLQTALDSVIEECVSFTGVDLNTASQCLLRRVAGLNATKANKILDWRTKNGTFTNRSQLLKVKGLGEKSYEQCAGFVRIVQQFAADNMKAEESETQDAAPAKAGQKRKATGKAGAKGKKAKLTASDAVNPLDMTAIHPESYPVAERFISELGLAAEGVGSSQFIEKTKKVAAGKGIDKLAEEHCVGAPTMQLIVDALSRPMSYDFRSDFQKPLFKKGMTSVADLKPGTVLTGRVTNATHFGAFVDIGVGQNGLIHVSKMRPPLAPNQNLGLGDHVEVCVLSVESSKNRIGLQLKKLLGT</sequence>
<dbReference type="FunFam" id="1.10.10.650:FF:000001">
    <property type="entry name" value="S1 RNA-binding domain 1"/>
    <property type="match status" value="1"/>
</dbReference>
<evidence type="ECO:0000256" key="1">
    <source>
        <dbReference type="ARBA" id="ARBA00025453"/>
    </source>
</evidence>
<dbReference type="Pfam" id="PF09371">
    <property type="entry name" value="Tex_N"/>
    <property type="match status" value="1"/>
</dbReference>
<dbReference type="SUPFAM" id="SSF47781">
    <property type="entry name" value="RuvA domain 2-like"/>
    <property type="match status" value="2"/>
</dbReference>
<dbReference type="EMBL" id="JBAMIC010000008">
    <property type="protein sequence ID" value="KAK7104249.1"/>
    <property type="molecule type" value="Genomic_DNA"/>
</dbReference>
<dbReference type="Pfam" id="PF22706">
    <property type="entry name" value="Tex_central_region"/>
    <property type="match status" value="1"/>
</dbReference>
<protein>
    <recommendedName>
        <fullName evidence="3">S1 motif domain-containing protein</fullName>
    </recommendedName>
</protein>
<dbReference type="InterPro" id="IPR012337">
    <property type="entry name" value="RNaseH-like_sf"/>
</dbReference>
<dbReference type="PANTHER" id="PTHR10724">
    <property type="entry name" value="30S RIBOSOMAL PROTEIN S1"/>
    <property type="match status" value="1"/>
</dbReference>
<comment type="function">
    <text evidence="1">Associates with the EF-Tu.GDP complex and induces the exchange of GDP to GTP. It remains bound to the aminoacyl-tRNA.EF-Tu.GTP complex up to the GTP hydrolysis stage on the ribosome.</text>
</comment>
<dbReference type="SUPFAM" id="SSF53098">
    <property type="entry name" value="Ribonuclease H-like"/>
    <property type="match status" value="1"/>
</dbReference>
<dbReference type="SMART" id="SM00316">
    <property type="entry name" value="S1"/>
    <property type="match status" value="1"/>
</dbReference>
<feature type="compositionally biased region" description="Basic residues" evidence="2">
    <location>
        <begin position="620"/>
        <end position="637"/>
    </location>
</feature>
<dbReference type="InterPro" id="IPR037027">
    <property type="entry name" value="YqgF/RNaseH-like_dom_sf"/>
</dbReference>
<proteinExistence type="predicted"/>
<organism evidence="4 5">
    <name type="scientific">Littorina saxatilis</name>
    <dbReference type="NCBI Taxonomy" id="31220"/>
    <lineage>
        <taxon>Eukaryota</taxon>
        <taxon>Metazoa</taxon>
        <taxon>Spiralia</taxon>
        <taxon>Lophotrochozoa</taxon>
        <taxon>Mollusca</taxon>
        <taxon>Gastropoda</taxon>
        <taxon>Caenogastropoda</taxon>
        <taxon>Littorinimorpha</taxon>
        <taxon>Littorinoidea</taxon>
        <taxon>Littorinidae</taxon>
        <taxon>Littorina</taxon>
    </lineage>
</organism>
<dbReference type="GO" id="GO:0006139">
    <property type="term" value="P:nucleobase-containing compound metabolic process"/>
    <property type="evidence" value="ECO:0007669"/>
    <property type="project" value="InterPro"/>
</dbReference>
<dbReference type="SUPFAM" id="SSF158832">
    <property type="entry name" value="Tex N-terminal region-like"/>
    <property type="match status" value="1"/>
</dbReference>
<dbReference type="PROSITE" id="PS50126">
    <property type="entry name" value="S1"/>
    <property type="match status" value="1"/>
</dbReference>
<dbReference type="Gene3D" id="1.10.10.650">
    <property type="entry name" value="RuvA domain 2-like"/>
    <property type="match status" value="1"/>
</dbReference>
<dbReference type="InterPro" id="IPR023323">
    <property type="entry name" value="Tex-like_dom_sf"/>
</dbReference>
<dbReference type="InterPro" id="IPR010994">
    <property type="entry name" value="RuvA_2-like"/>
</dbReference>
<dbReference type="Pfam" id="PF00575">
    <property type="entry name" value="S1"/>
    <property type="match status" value="1"/>
</dbReference>
<dbReference type="Pfam" id="PF12836">
    <property type="entry name" value="HHH_3"/>
    <property type="match status" value="1"/>
</dbReference>
<dbReference type="InterPro" id="IPR041692">
    <property type="entry name" value="HHH_9"/>
</dbReference>
<dbReference type="InterPro" id="IPR032639">
    <property type="entry name" value="Tex_YqgF"/>
</dbReference>
<dbReference type="AlphaFoldDB" id="A0AAN9BFK2"/>
<dbReference type="Gene3D" id="3.30.420.140">
    <property type="entry name" value="YqgF/RNase H-like domain"/>
    <property type="match status" value="1"/>
</dbReference>
<keyword evidence="5" id="KW-1185">Reference proteome</keyword>
<dbReference type="InterPro" id="IPR018974">
    <property type="entry name" value="Tex-like_N"/>
</dbReference>
<evidence type="ECO:0000313" key="4">
    <source>
        <dbReference type="EMBL" id="KAK7104249.1"/>
    </source>
</evidence>
<evidence type="ECO:0000256" key="2">
    <source>
        <dbReference type="SAM" id="MobiDB-lite"/>
    </source>
</evidence>
<dbReference type="Gene3D" id="2.40.50.140">
    <property type="entry name" value="Nucleic acid-binding proteins"/>
    <property type="match status" value="1"/>
</dbReference>
<evidence type="ECO:0000259" key="3">
    <source>
        <dbReference type="PROSITE" id="PS50126"/>
    </source>
</evidence>